<evidence type="ECO:0000313" key="1">
    <source>
        <dbReference type="EMBL" id="QXJ29064.1"/>
    </source>
</evidence>
<sequence length="56" mass="6738">MRGKKISKERLREVQVPQEIQDHVKRERSHLQAIVDRQGLLFVLSERVKSVFYNVY</sequence>
<accession>A0A8F5BPN7</accession>
<evidence type="ECO:0000313" key="2">
    <source>
        <dbReference type="Proteomes" id="UP000694018"/>
    </source>
</evidence>
<dbReference type="KEGG" id="sshi:J5U23_01933"/>
<reference evidence="1" key="1">
    <citation type="journal article" date="2021" name="Environ. Microbiol.">
        <title>New insights into the diversity and evolution of the archaeal mobilome from three complete genomes of Saccharolobus shibatae.</title>
        <authorList>
            <person name="Medvedeva S."/>
            <person name="Brandt D."/>
            <person name="Cvirkaite-Krupovic V."/>
            <person name="Liu Y."/>
            <person name="Severinov K."/>
            <person name="Ishino S."/>
            <person name="Ishino Y."/>
            <person name="Prangishvili D."/>
            <person name="Kalinowski J."/>
            <person name="Krupovic M."/>
        </authorList>
    </citation>
    <scope>NUCLEOTIDE SEQUENCE</scope>
    <source>
        <strain evidence="1">B12</strain>
    </source>
</reference>
<dbReference type="AlphaFoldDB" id="A0A8F5BPN7"/>
<gene>
    <name evidence="1" type="ORF">J5U23_01933</name>
</gene>
<dbReference type="Proteomes" id="UP000694018">
    <property type="component" value="Chromosome"/>
</dbReference>
<protein>
    <submittedName>
        <fullName evidence="1">Uncharacterized protein</fullName>
    </submittedName>
</protein>
<proteinExistence type="predicted"/>
<dbReference type="EMBL" id="CP077717">
    <property type="protein sequence ID" value="QXJ29064.1"/>
    <property type="molecule type" value="Genomic_DNA"/>
</dbReference>
<name>A0A8F5BPN7_SACSH</name>
<organism evidence="1 2">
    <name type="scientific">Saccharolobus shibatae (strain ATCC 51178 / DSM 5389 / JCM 8931 / NBRC 15437 / B12)</name>
    <name type="common">Sulfolobus shibatae</name>
    <dbReference type="NCBI Taxonomy" id="523848"/>
    <lineage>
        <taxon>Archaea</taxon>
        <taxon>Thermoproteota</taxon>
        <taxon>Thermoprotei</taxon>
        <taxon>Sulfolobales</taxon>
        <taxon>Sulfolobaceae</taxon>
        <taxon>Saccharolobus</taxon>
    </lineage>
</organism>